<proteinExistence type="predicted"/>
<evidence type="ECO:0000313" key="1">
    <source>
        <dbReference type="EMBL" id="MBA2881392.1"/>
    </source>
</evidence>
<dbReference type="Proteomes" id="UP000525298">
    <property type="component" value="Unassembled WGS sequence"/>
</dbReference>
<comment type="caution">
    <text evidence="1">The sequence shown here is derived from an EMBL/GenBank/DDBJ whole genome shotgun (WGS) entry which is preliminary data.</text>
</comment>
<dbReference type="EMBL" id="JACDUS010000004">
    <property type="protein sequence ID" value="MBA2881392.1"/>
    <property type="molecule type" value="Genomic_DNA"/>
</dbReference>
<sequence length="129" mass="14468">MIADHGVVLLLICEFSGSTRDFLIYCLLRICLFSVADYHKYKTGFAQIKDKTRKDLNFRIAVFFVKPVSGHQVKPPGHADGEFRDSGFIGRRPSGVRHEVCYSGFSWLCGFPEVGEDDFGLSGVSLCRI</sequence>
<gene>
    <name evidence="1" type="ORF">HNR65_001719</name>
</gene>
<accession>A0A7W0C921</accession>
<name>A0A7W0C921_9BACT</name>
<organism evidence="1 2">
    <name type="scientific">Desulfosalsimonas propionicica</name>
    <dbReference type="NCBI Taxonomy" id="332175"/>
    <lineage>
        <taxon>Bacteria</taxon>
        <taxon>Pseudomonadati</taxon>
        <taxon>Thermodesulfobacteriota</taxon>
        <taxon>Desulfobacteria</taxon>
        <taxon>Desulfobacterales</taxon>
        <taxon>Desulfosalsimonadaceae</taxon>
        <taxon>Desulfosalsimonas</taxon>
    </lineage>
</organism>
<evidence type="ECO:0000313" key="2">
    <source>
        <dbReference type="Proteomes" id="UP000525298"/>
    </source>
</evidence>
<dbReference type="CDD" id="cd00945">
    <property type="entry name" value="Aldolase_Class_I"/>
    <property type="match status" value="1"/>
</dbReference>
<keyword evidence="2" id="KW-1185">Reference proteome</keyword>
<protein>
    <submittedName>
        <fullName evidence="1">Uncharacterized protein</fullName>
    </submittedName>
</protein>
<dbReference type="AlphaFoldDB" id="A0A7W0C921"/>
<reference evidence="1 2" key="1">
    <citation type="submission" date="2020-07" db="EMBL/GenBank/DDBJ databases">
        <title>Genomic Encyclopedia of Type Strains, Phase IV (KMG-IV): sequencing the most valuable type-strain genomes for metagenomic binning, comparative biology and taxonomic classification.</title>
        <authorList>
            <person name="Goeker M."/>
        </authorList>
    </citation>
    <scope>NUCLEOTIDE SEQUENCE [LARGE SCALE GENOMIC DNA]</scope>
    <source>
        <strain evidence="1 2">DSM 17721</strain>
    </source>
</reference>